<name>A0A918PUS8_9BACT</name>
<accession>A0A918PUS8</accession>
<dbReference type="AlphaFoldDB" id="A0A918PUS8"/>
<dbReference type="Proteomes" id="UP000619457">
    <property type="component" value="Unassembled WGS sequence"/>
</dbReference>
<sequence length="147" mass="17791">MKDRVEKLLYRYYEGETTLEEEKELRRLLAQQEGYEEEKMFFLGLETIGSVEPVRDEKPFFKSKNIWWFRVAAVATVFLTFGWLIFEQQKRMAEEEAYANVMEAFALIHRNMNKGTSSLRSMEDIKYLNTTHEWFNMDQKYKNEEEK</sequence>
<keyword evidence="3" id="KW-1185">Reference proteome</keyword>
<keyword evidence="1" id="KW-1133">Transmembrane helix</keyword>
<proteinExistence type="predicted"/>
<evidence type="ECO:0000313" key="2">
    <source>
        <dbReference type="EMBL" id="GGZ22492.1"/>
    </source>
</evidence>
<protein>
    <submittedName>
        <fullName evidence="2">Uncharacterized protein</fullName>
    </submittedName>
</protein>
<comment type="caution">
    <text evidence="2">The sequence shown here is derived from an EMBL/GenBank/DDBJ whole genome shotgun (WGS) entry which is preliminary data.</text>
</comment>
<reference evidence="2" key="1">
    <citation type="journal article" date="2014" name="Int. J. Syst. Evol. Microbiol.">
        <title>Complete genome sequence of Corynebacterium casei LMG S-19264T (=DSM 44701T), isolated from a smear-ripened cheese.</title>
        <authorList>
            <consortium name="US DOE Joint Genome Institute (JGI-PGF)"/>
            <person name="Walter F."/>
            <person name="Albersmeier A."/>
            <person name="Kalinowski J."/>
            <person name="Ruckert C."/>
        </authorList>
    </citation>
    <scope>NUCLEOTIDE SEQUENCE</scope>
    <source>
        <strain evidence="2">KCTC 12368</strain>
    </source>
</reference>
<reference evidence="2" key="2">
    <citation type="submission" date="2020-09" db="EMBL/GenBank/DDBJ databases">
        <authorList>
            <person name="Sun Q."/>
            <person name="Kim S."/>
        </authorList>
    </citation>
    <scope>NUCLEOTIDE SEQUENCE</scope>
    <source>
        <strain evidence="2">KCTC 12368</strain>
    </source>
</reference>
<organism evidence="2 3">
    <name type="scientific">Echinicola pacifica</name>
    <dbReference type="NCBI Taxonomy" id="346377"/>
    <lineage>
        <taxon>Bacteria</taxon>
        <taxon>Pseudomonadati</taxon>
        <taxon>Bacteroidota</taxon>
        <taxon>Cytophagia</taxon>
        <taxon>Cytophagales</taxon>
        <taxon>Cyclobacteriaceae</taxon>
        <taxon>Echinicola</taxon>
    </lineage>
</organism>
<keyword evidence="1" id="KW-0812">Transmembrane</keyword>
<feature type="transmembrane region" description="Helical" evidence="1">
    <location>
        <begin position="67"/>
        <end position="86"/>
    </location>
</feature>
<gene>
    <name evidence="2" type="ORF">GCM10007049_14150</name>
</gene>
<evidence type="ECO:0000313" key="3">
    <source>
        <dbReference type="Proteomes" id="UP000619457"/>
    </source>
</evidence>
<keyword evidence="1" id="KW-0472">Membrane</keyword>
<dbReference type="EMBL" id="BMWX01000002">
    <property type="protein sequence ID" value="GGZ22492.1"/>
    <property type="molecule type" value="Genomic_DNA"/>
</dbReference>
<evidence type="ECO:0000256" key="1">
    <source>
        <dbReference type="SAM" id="Phobius"/>
    </source>
</evidence>
<dbReference type="RefSeq" id="WP_018472025.1">
    <property type="nucleotide sequence ID" value="NZ_BMWX01000002.1"/>
</dbReference>